<sequence length="608" mass="68503">MENDSPRVTKYYTTSKNKEERDYDYPVDDFNGDDDSDEKKSVDDESDEINRDEDTDSDSISLVFEEKIVSETQRLKLKYFGDRSLEMAIPTPVPLMYRGLSGEDAVEAEEDFYYTWRLHVFVLTCKERWACLRTLAEDRVRGSYAGKGILRLGPLYLYQLCGGGSYKRGGDGSGGGELRAKGSGSRRWEYNSIVRGMLDSSADSHPDTEGQNSPVESVFKMGRSSVEEVSTSGVKSTMERKDSLLDEVVMEETELEQALGELSLSRKKRVKSKSKMVVKAQFTRSMTGVDEGTRQTSREEVRAKTHGSSSSTQPNLTMSKITQKFLKRQIKKPLPASGTTEVEERARLTILQGKEDTSQMVARLVKGIWQGIEEQESELKKAKSELEKNLARAKTDALKEVKQLKAAHAVAIGQLQIEAKANLDETAKEGDKLGRHLMLKGYSQDKVDAIKASIYAEEKEEEAEVLGVVDGLDGISPQMVLDNQGDDVEFPEGGNEKVVREMSLRINDPESGLVRERVTFKALLSMQAELQVELEASRVCEDHTFMYNREFVEQFDRMKVANENKKDQYVKMHFRLEKLNQVIANLTRQVEEKDSGIKKGLEDLSEAT</sequence>
<evidence type="ECO:0000256" key="1">
    <source>
        <dbReference type="SAM" id="Coils"/>
    </source>
</evidence>
<dbReference type="EMBL" id="JACGCM010000846">
    <property type="protein sequence ID" value="KAF6165517.1"/>
    <property type="molecule type" value="Genomic_DNA"/>
</dbReference>
<organism evidence="3 4">
    <name type="scientific">Kingdonia uniflora</name>
    <dbReference type="NCBI Taxonomy" id="39325"/>
    <lineage>
        <taxon>Eukaryota</taxon>
        <taxon>Viridiplantae</taxon>
        <taxon>Streptophyta</taxon>
        <taxon>Embryophyta</taxon>
        <taxon>Tracheophyta</taxon>
        <taxon>Spermatophyta</taxon>
        <taxon>Magnoliopsida</taxon>
        <taxon>Ranunculales</taxon>
        <taxon>Circaeasteraceae</taxon>
        <taxon>Kingdonia</taxon>
    </lineage>
</organism>
<accession>A0A7J7NED7</accession>
<gene>
    <name evidence="3" type="ORF">GIB67_015840</name>
</gene>
<protein>
    <submittedName>
        <fullName evidence="3">Uncharacterized protein</fullName>
    </submittedName>
</protein>
<feature type="region of interest" description="Disordered" evidence="2">
    <location>
        <begin position="1"/>
        <end position="57"/>
    </location>
</feature>
<evidence type="ECO:0000313" key="4">
    <source>
        <dbReference type="Proteomes" id="UP000541444"/>
    </source>
</evidence>
<feature type="compositionally biased region" description="Basic and acidic residues" evidence="2">
    <location>
        <begin position="291"/>
        <end position="303"/>
    </location>
</feature>
<feature type="compositionally biased region" description="Polar residues" evidence="2">
    <location>
        <begin position="306"/>
        <end position="315"/>
    </location>
</feature>
<feature type="compositionally biased region" description="Acidic residues" evidence="2">
    <location>
        <begin position="44"/>
        <end position="57"/>
    </location>
</feature>
<evidence type="ECO:0000256" key="2">
    <source>
        <dbReference type="SAM" id="MobiDB-lite"/>
    </source>
</evidence>
<feature type="region of interest" description="Disordered" evidence="2">
    <location>
        <begin position="288"/>
        <end position="315"/>
    </location>
</feature>
<keyword evidence="4" id="KW-1185">Reference proteome</keyword>
<feature type="coiled-coil region" evidence="1">
    <location>
        <begin position="369"/>
        <end position="403"/>
    </location>
</feature>
<comment type="caution">
    <text evidence="3">The sequence shown here is derived from an EMBL/GenBank/DDBJ whole genome shotgun (WGS) entry which is preliminary data.</text>
</comment>
<name>A0A7J7NED7_9MAGN</name>
<dbReference type="AlphaFoldDB" id="A0A7J7NED7"/>
<proteinExistence type="predicted"/>
<reference evidence="3 4" key="1">
    <citation type="journal article" date="2020" name="IScience">
        <title>Genome Sequencing of the Endangered Kingdonia uniflora (Circaeasteraceae, Ranunculales) Reveals Potential Mechanisms of Evolutionary Specialization.</title>
        <authorList>
            <person name="Sun Y."/>
            <person name="Deng T."/>
            <person name="Zhang A."/>
            <person name="Moore M.J."/>
            <person name="Landis J.B."/>
            <person name="Lin N."/>
            <person name="Zhang H."/>
            <person name="Zhang X."/>
            <person name="Huang J."/>
            <person name="Zhang X."/>
            <person name="Sun H."/>
            <person name="Wang H."/>
        </authorList>
    </citation>
    <scope>NUCLEOTIDE SEQUENCE [LARGE SCALE GENOMIC DNA]</scope>
    <source>
        <strain evidence="3">TB1705</strain>
        <tissue evidence="3">Leaf</tissue>
    </source>
</reference>
<dbReference type="Proteomes" id="UP000541444">
    <property type="component" value="Unassembled WGS sequence"/>
</dbReference>
<feature type="compositionally biased region" description="Acidic residues" evidence="2">
    <location>
        <begin position="25"/>
        <end position="36"/>
    </location>
</feature>
<keyword evidence="1" id="KW-0175">Coiled coil</keyword>
<evidence type="ECO:0000313" key="3">
    <source>
        <dbReference type="EMBL" id="KAF6165517.1"/>
    </source>
</evidence>